<dbReference type="OrthoDB" id="9782110at2"/>
<keyword evidence="1" id="KW-0547">Nucleotide-binding</keyword>
<feature type="domain" description="Sigma-54 factor interaction" evidence="7">
    <location>
        <begin position="544"/>
        <end position="773"/>
    </location>
</feature>
<dbReference type="PROSITE" id="PS00688">
    <property type="entry name" value="SIGMA54_INTERACT_3"/>
    <property type="match status" value="1"/>
</dbReference>
<dbReference type="PANTHER" id="PTHR32071:SF117">
    <property type="entry name" value="PTS-DEPENDENT DIHYDROXYACETONE KINASE OPERON REGULATORY PROTEIN-RELATED"/>
    <property type="match status" value="1"/>
</dbReference>
<evidence type="ECO:0000256" key="5">
    <source>
        <dbReference type="ARBA" id="ARBA00023159"/>
    </source>
</evidence>
<proteinExistence type="predicted"/>
<sequence>MIVQTKRTLENQEDEDAIFHSCIELAAANSRQQLLEVITHQLKKTGQFSTTTLYIASEEDQLLFDVFPTHEINNASSPFRPFVRTTNFDVDHRQFLKEDARQQFERLISYPLFCAGRSIGHWVLAYEDEAAVPDVATDTINFITAQLAMATSNVLAREAISRQESEHRLLMELSRAISSIRSKNDLTAVVNNNLKKILDFDSITILLLNRDRSHNAFIFSSGHPYHHNKFLAGEFIDILSYTQNCLDKILESDDVATIDMDQFQKSEICPPHVKLEFENGIKEKLTIPLREDNHYLGVFCVNSRLKGSYNSRDLEMIRCIACQLTVAVSNILSLEEILKRDAERKNLLSFSNAIASVRNKEQLAKVLSPQLKQLLGIDDYVICAMCTDKLRYTPFVHNQTGALIQTETFKKMLHKYTEVEDGIFNTAIASHDPIVIDIDNWYTLPGPPPADKESKTIATAVAINFREEPVAIMIYNTTDNYPGVKQHQLFNSILSQLAIVMSHIMANEKMTREVSEINGFRQQLEEEKIYLKEEIDTAHNYSEIIGDSTSMQIVFRQIAQVAPSSSTVLILGETGTGKELVARAIHNNSPRKNKLMVKVNCAALPANLIESELFGHERGSFTGATDRRIGKFELANGGTLFLDEIGELPPELQVKLLRALQEREIERIGGKTTIKVDIRVIAATNRNLEKEMNEGRFRSDLYYRLNIFPIDLPALRHRSDDIPLLATHFIQLFARKAGRKIKIISNKILQDMMAYQWPGNIRELEHLLERSILLCEGDTLKHIHLPAQKTQALTCEEKNDEFVISTMEDNERNYILQVLKHCKGRVGGYMGAAELLHVPPSTLFSKMKKLGIRRDIVA</sequence>
<evidence type="ECO:0000256" key="3">
    <source>
        <dbReference type="ARBA" id="ARBA00023015"/>
    </source>
</evidence>
<evidence type="ECO:0000313" key="8">
    <source>
        <dbReference type="EMBL" id="PZF72691.1"/>
    </source>
</evidence>
<dbReference type="FunFam" id="3.40.50.300:FF:000006">
    <property type="entry name" value="DNA-binding transcriptional regulator NtrC"/>
    <property type="match status" value="1"/>
</dbReference>
<dbReference type="InterPro" id="IPR009057">
    <property type="entry name" value="Homeodomain-like_sf"/>
</dbReference>
<accession>A0A2W2ABK3</accession>
<protein>
    <recommendedName>
        <fullName evidence="7">Sigma-54 factor interaction domain-containing protein</fullName>
    </recommendedName>
</protein>
<keyword evidence="4" id="KW-0238">DNA-binding</keyword>
<dbReference type="Gene3D" id="1.10.10.60">
    <property type="entry name" value="Homeodomain-like"/>
    <property type="match status" value="1"/>
</dbReference>
<dbReference type="InterPro" id="IPR025943">
    <property type="entry name" value="Sigma_54_int_dom_ATP-bd_2"/>
</dbReference>
<dbReference type="GO" id="GO:0003677">
    <property type="term" value="F:DNA binding"/>
    <property type="evidence" value="ECO:0007669"/>
    <property type="project" value="UniProtKB-KW"/>
</dbReference>
<keyword evidence="2" id="KW-0067">ATP-binding</keyword>
<keyword evidence="9" id="KW-1185">Reference proteome</keyword>
<dbReference type="SUPFAM" id="SSF55781">
    <property type="entry name" value="GAF domain-like"/>
    <property type="match status" value="1"/>
</dbReference>
<keyword evidence="5" id="KW-0010">Activator</keyword>
<dbReference type="InterPro" id="IPR003593">
    <property type="entry name" value="AAA+_ATPase"/>
</dbReference>
<dbReference type="PROSITE" id="PS00675">
    <property type="entry name" value="SIGMA54_INTERACT_1"/>
    <property type="match status" value="1"/>
</dbReference>
<dbReference type="Pfam" id="PF25601">
    <property type="entry name" value="AAA_lid_14"/>
    <property type="match status" value="1"/>
</dbReference>
<dbReference type="InterPro" id="IPR027417">
    <property type="entry name" value="P-loop_NTPase"/>
</dbReference>
<dbReference type="InterPro" id="IPR025944">
    <property type="entry name" value="Sigma_54_int_dom_CS"/>
</dbReference>
<reference evidence="8 9" key="1">
    <citation type="submission" date="2018-06" db="EMBL/GenBank/DDBJ databases">
        <title>Mucibacter soli gen. nov., sp. nov., a new member of the family Chitinophagaceae producing mucin.</title>
        <authorList>
            <person name="Kim M.-K."/>
            <person name="Park S."/>
            <person name="Kim T.-S."/>
            <person name="Joung Y."/>
            <person name="Han J.-H."/>
            <person name="Kim S.B."/>
        </authorList>
    </citation>
    <scope>NUCLEOTIDE SEQUENCE [LARGE SCALE GENOMIC DNA]</scope>
    <source>
        <strain evidence="8 9">R1-15</strain>
    </source>
</reference>
<evidence type="ECO:0000313" key="9">
    <source>
        <dbReference type="Proteomes" id="UP000248745"/>
    </source>
</evidence>
<comment type="caution">
    <text evidence="8">The sequence shown here is derived from an EMBL/GenBank/DDBJ whole genome shotgun (WGS) entry which is preliminary data.</text>
</comment>
<dbReference type="InterPro" id="IPR029016">
    <property type="entry name" value="GAF-like_dom_sf"/>
</dbReference>
<evidence type="ECO:0000256" key="2">
    <source>
        <dbReference type="ARBA" id="ARBA00022840"/>
    </source>
</evidence>
<dbReference type="Gene3D" id="3.30.450.40">
    <property type="match status" value="2"/>
</dbReference>
<dbReference type="SMART" id="SM00382">
    <property type="entry name" value="AAA"/>
    <property type="match status" value="1"/>
</dbReference>
<evidence type="ECO:0000256" key="6">
    <source>
        <dbReference type="ARBA" id="ARBA00023163"/>
    </source>
</evidence>
<dbReference type="GO" id="GO:0006355">
    <property type="term" value="P:regulation of DNA-templated transcription"/>
    <property type="evidence" value="ECO:0007669"/>
    <property type="project" value="InterPro"/>
</dbReference>
<gene>
    <name evidence="8" type="ORF">DN068_12565</name>
</gene>
<evidence type="ECO:0000256" key="1">
    <source>
        <dbReference type="ARBA" id="ARBA00022741"/>
    </source>
</evidence>
<keyword evidence="3" id="KW-0805">Transcription regulation</keyword>
<dbReference type="AlphaFoldDB" id="A0A2W2ABK3"/>
<dbReference type="PROSITE" id="PS50045">
    <property type="entry name" value="SIGMA54_INTERACT_4"/>
    <property type="match status" value="1"/>
</dbReference>
<dbReference type="InterPro" id="IPR025662">
    <property type="entry name" value="Sigma_54_int_dom_ATP-bd_1"/>
</dbReference>
<evidence type="ECO:0000256" key="4">
    <source>
        <dbReference type="ARBA" id="ARBA00023125"/>
    </source>
</evidence>
<dbReference type="PANTHER" id="PTHR32071">
    <property type="entry name" value="TRANSCRIPTIONAL REGULATORY PROTEIN"/>
    <property type="match status" value="1"/>
</dbReference>
<dbReference type="CDD" id="cd00009">
    <property type="entry name" value="AAA"/>
    <property type="match status" value="1"/>
</dbReference>
<dbReference type="EMBL" id="QKTW01000017">
    <property type="protein sequence ID" value="PZF72691.1"/>
    <property type="molecule type" value="Genomic_DNA"/>
</dbReference>
<dbReference type="InterPro" id="IPR002078">
    <property type="entry name" value="Sigma_54_int"/>
</dbReference>
<name>A0A2W2ABK3_9BACT</name>
<dbReference type="GO" id="GO:0005524">
    <property type="term" value="F:ATP binding"/>
    <property type="evidence" value="ECO:0007669"/>
    <property type="project" value="UniProtKB-KW"/>
</dbReference>
<dbReference type="Gene3D" id="3.40.50.300">
    <property type="entry name" value="P-loop containing nucleotide triphosphate hydrolases"/>
    <property type="match status" value="1"/>
</dbReference>
<dbReference type="Pfam" id="PF00158">
    <property type="entry name" value="Sigma54_activat"/>
    <property type="match status" value="1"/>
</dbReference>
<dbReference type="SUPFAM" id="SSF52540">
    <property type="entry name" value="P-loop containing nucleoside triphosphate hydrolases"/>
    <property type="match status" value="1"/>
</dbReference>
<dbReference type="PROSITE" id="PS00676">
    <property type="entry name" value="SIGMA54_INTERACT_2"/>
    <property type="match status" value="1"/>
</dbReference>
<organism evidence="8 9">
    <name type="scientific">Taibaiella soli</name>
    <dbReference type="NCBI Taxonomy" id="1649169"/>
    <lineage>
        <taxon>Bacteria</taxon>
        <taxon>Pseudomonadati</taxon>
        <taxon>Bacteroidota</taxon>
        <taxon>Chitinophagia</taxon>
        <taxon>Chitinophagales</taxon>
        <taxon>Chitinophagaceae</taxon>
        <taxon>Taibaiella</taxon>
    </lineage>
</organism>
<keyword evidence="6" id="KW-0804">Transcription</keyword>
<dbReference type="Proteomes" id="UP000248745">
    <property type="component" value="Unassembled WGS sequence"/>
</dbReference>
<dbReference type="InterPro" id="IPR058031">
    <property type="entry name" value="AAA_lid_NorR"/>
</dbReference>
<evidence type="ECO:0000259" key="7">
    <source>
        <dbReference type="PROSITE" id="PS50045"/>
    </source>
</evidence>
<dbReference type="RefSeq" id="WP_110999282.1">
    <property type="nucleotide sequence ID" value="NZ_QKTW01000017.1"/>
</dbReference>
<dbReference type="SUPFAM" id="SSF46689">
    <property type="entry name" value="Homeodomain-like"/>
    <property type="match status" value="1"/>
</dbReference>
<dbReference type="Gene3D" id="1.10.8.60">
    <property type="match status" value="1"/>
</dbReference>